<sequence>MTLSEENHLKAIFHLYNEKKEEVNTNAIAEVMNTKASSVTDMLKRLADKGLINYVKYQGVTLTKKGTQKAIAIIRKHRLWEVFLVEKLNFSWDEVHEIAEELEHIQSEKLIERLDAFLDFPKKDPHGDPIPNKEGVFTTTIQTLLSELKQGDKGICAAVKNTSKEFLVYLNKMNIALGDEIEVLSKEPFDDSMTLLVNDKQINLSAMVCRNIYVNGNFKKNEYNSTIHQR</sequence>
<dbReference type="AlphaFoldDB" id="A0A2X2RGX7"/>
<evidence type="ECO:0000313" key="17">
    <source>
        <dbReference type="EMBL" id="SQA95278.1"/>
    </source>
</evidence>
<keyword evidence="11" id="KW-0804">Transcription</keyword>
<evidence type="ECO:0000256" key="7">
    <source>
        <dbReference type="ARBA" id="ARBA00023004"/>
    </source>
</evidence>
<evidence type="ECO:0000256" key="8">
    <source>
        <dbReference type="ARBA" id="ARBA00023015"/>
    </source>
</evidence>
<dbReference type="FunFam" id="1.10.60.10:FF:000004">
    <property type="entry name" value="DtxR family transcriptional regulator"/>
    <property type="match status" value="1"/>
</dbReference>
<dbReference type="PANTHER" id="PTHR33238">
    <property type="entry name" value="IRON (METAL) DEPENDENT REPRESSOR, DTXR FAMILY"/>
    <property type="match status" value="1"/>
</dbReference>
<evidence type="ECO:0000313" key="19">
    <source>
        <dbReference type="Proteomes" id="UP000249891"/>
    </source>
</evidence>
<dbReference type="InterPro" id="IPR022689">
    <property type="entry name" value="Iron_dep_repressor"/>
</dbReference>
<evidence type="ECO:0000256" key="10">
    <source>
        <dbReference type="ARBA" id="ARBA00023159"/>
    </source>
</evidence>
<gene>
    <name evidence="16" type="primary">ideR</name>
    <name evidence="18" type="ORF">NCTC11458_01448</name>
    <name evidence="17" type="ORF">NCTC11545_02500</name>
    <name evidence="16" type="ORF">NCTC11546_01732</name>
</gene>
<dbReference type="EMBL" id="UARG01000017">
    <property type="protein sequence ID" value="SQA78494.1"/>
    <property type="molecule type" value="Genomic_DNA"/>
</dbReference>
<dbReference type="SUPFAM" id="SSF50037">
    <property type="entry name" value="C-terminal domain of transcriptional repressors"/>
    <property type="match status" value="1"/>
</dbReference>
<dbReference type="GO" id="GO:0003677">
    <property type="term" value="F:DNA binding"/>
    <property type="evidence" value="ECO:0007669"/>
    <property type="project" value="UniProtKB-KW"/>
</dbReference>
<feature type="domain" description="HTH dtxR-type" evidence="15">
    <location>
        <begin position="1"/>
        <end position="63"/>
    </location>
</feature>
<dbReference type="PROSITE" id="PS50944">
    <property type="entry name" value="HTH_DTXR"/>
    <property type="match status" value="1"/>
</dbReference>
<reference evidence="19 20" key="1">
    <citation type="submission" date="2018-06" db="EMBL/GenBank/DDBJ databases">
        <authorList>
            <consortium name="Pathogen Informatics"/>
            <person name="Doyle S."/>
        </authorList>
    </citation>
    <scope>NUCLEOTIDE SEQUENCE [LARGE SCALE GENOMIC DNA]</scope>
    <source>
        <strain evidence="17 20">NCTC11545</strain>
        <strain evidence="16 19">NCTC11546</strain>
    </source>
</reference>
<proteinExistence type="inferred from homology"/>
<evidence type="ECO:0000256" key="4">
    <source>
        <dbReference type="ARBA" id="ARBA00022386"/>
    </source>
</evidence>
<evidence type="ECO:0000256" key="5">
    <source>
        <dbReference type="ARBA" id="ARBA00022490"/>
    </source>
</evidence>
<dbReference type="PANTHER" id="PTHR33238:SF11">
    <property type="entry name" value="TRANSCRIPTIONAL REGULATOR MNTR"/>
    <property type="match status" value="1"/>
</dbReference>
<dbReference type="Proteomes" id="UP000250169">
    <property type="component" value="Unassembled WGS sequence"/>
</dbReference>
<evidence type="ECO:0000256" key="6">
    <source>
        <dbReference type="ARBA" id="ARBA00022491"/>
    </source>
</evidence>
<dbReference type="InterPro" id="IPR036421">
    <property type="entry name" value="Fe_dep_repressor_sf"/>
</dbReference>
<evidence type="ECO:0000256" key="12">
    <source>
        <dbReference type="ARBA" id="ARBA00023211"/>
    </source>
</evidence>
<dbReference type="GO" id="GO:0003700">
    <property type="term" value="F:DNA-binding transcription factor activity"/>
    <property type="evidence" value="ECO:0007669"/>
    <property type="project" value="InterPro"/>
</dbReference>
<keyword evidence="7" id="KW-0408">Iron</keyword>
<dbReference type="RefSeq" id="WP_002675151.1">
    <property type="nucleotide sequence ID" value="NZ_CP085961.1"/>
</dbReference>
<evidence type="ECO:0000256" key="14">
    <source>
        <dbReference type="ARBA" id="ARBA00032593"/>
    </source>
</evidence>
<comment type="function">
    <text evidence="13">In the presence of manganese, represses expression of mntH and mntS. Up-regulates expression of mntP.</text>
</comment>
<dbReference type="SUPFAM" id="SSF46785">
    <property type="entry name" value="Winged helix' DNA-binding domain"/>
    <property type="match status" value="1"/>
</dbReference>
<evidence type="ECO:0000313" key="18">
    <source>
        <dbReference type="EMBL" id="VDG82144.1"/>
    </source>
</evidence>
<dbReference type="Gene3D" id="2.30.30.90">
    <property type="match status" value="1"/>
</dbReference>
<dbReference type="InterPro" id="IPR050536">
    <property type="entry name" value="DtxR_MntR_Metal-Reg"/>
</dbReference>
<dbReference type="SMART" id="SM00529">
    <property type="entry name" value="HTH_DTXR"/>
    <property type="match status" value="1"/>
</dbReference>
<dbReference type="InterPro" id="IPR001367">
    <property type="entry name" value="Fe_dep_repressor"/>
</dbReference>
<dbReference type="InterPro" id="IPR007167">
    <property type="entry name" value="Fe-transptr_FeoA-like"/>
</dbReference>
<evidence type="ECO:0000256" key="9">
    <source>
        <dbReference type="ARBA" id="ARBA00023125"/>
    </source>
</evidence>
<evidence type="ECO:0000313" key="20">
    <source>
        <dbReference type="Proteomes" id="UP000250169"/>
    </source>
</evidence>
<dbReference type="Gene3D" id="1.10.60.10">
    <property type="entry name" value="Iron dependent repressor, metal binding and dimerisation domain"/>
    <property type="match status" value="1"/>
</dbReference>
<evidence type="ECO:0000313" key="21">
    <source>
        <dbReference type="Proteomes" id="UP000276733"/>
    </source>
</evidence>
<keyword evidence="10" id="KW-0010">Activator</keyword>
<comment type="subcellular location">
    <subcellularLocation>
        <location evidence="1">Cytoplasm</location>
    </subcellularLocation>
</comment>
<comment type="similarity">
    <text evidence="2">Belongs to the DtxR/MntR family.</text>
</comment>
<keyword evidence="6" id="KW-0678">Repressor</keyword>
<evidence type="ECO:0000256" key="1">
    <source>
        <dbReference type="ARBA" id="ARBA00004496"/>
    </source>
</evidence>
<reference evidence="18 21" key="2">
    <citation type="submission" date="2018-11" db="EMBL/GenBank/DDBJ databases">
        <authorList>
            <consortium name="Pathogen Informatics"/>
        </authorList>
    </citation>
    <scope>NUCLEOTIDE SEQUENCE [LARGE SCALE GENOMIC DNA]</scope>
    <source>
        <strain evidence="18 21">NCTC11458</strain>
    </source>
</reference>
<dbReference type="SUPFAM" id="SSF47979">
    <property type="entry name" value="Iron-dependent repressor protein, dimerization domain"/>
    <property type="match status" value="1"/>
</dbReference>
<evidence type="ECO:0000256" key="3">
    <source>
        <dbReference type="ARBA" id="ARBA00011738"/>
    </source>
</evidence>
<dbReference type="GO" id="GO:0005737">
    <property type="term" value="C:cytoplasm"/>
    <property type="evidence" value="ECO:0007669"/>
    <property type="project" value="UniProtKB-SubCell"/>
</dbReference>
<evidence type="ECO:0000259" key="15">
    <source>
        <dbReference type="PROSITE" id="PS50944"/>
    </source>
</evidence>
<dbReference type="Proteomes" id="UP000249891">
    <property type="component" value="Unassembled WGS sequence"/>
</dbReference>
<accession>A0A2X2RGX7</accession>
<dbReference type="GO" id="GO:0046914">
    <property type="term" value="F:transition metal ion binding"/>
    <property type="evidence" value="ECO:0007669"/>
    <property type="project" value="InterPro"/>
</dbReference>
<comment type="subunit">
    <text evidence="3">Homodimer.</text>
</comment>
<dbReference type="Pfam" id="PF04023">
    <property type="entry name" value="FeoA"/>
    <property type="match status" value="1"/>
</dbReference>
<dbReference type="InterPro" id="IPR036390">
    <property type="entry name" value="WH_DNA-bd_sf"/>
</dbReference>
<keyword evidence="9" id="KW-0238">DNA-binding</keyword>
<evidence type="ECO:0000256" key="13">
    <source>
        <dbReference type="ARBA" id="ARBA00025185"/>
    </source>
</evidence>
<name>A0A2X2RGX7_CAPOC</name>
<dbReference type="Gene3D" id="1.10.10.10">
    <property type="entry name" value="Winged helix-like DNA-binding domain superfamily/Winged helix DNA-binding domain"/>
    <property type="match status" value="1"/>
</dbReference>
<dbReference type="Proteomes" id="UP000276733">
    <property type="component" value="Unassembled WGS sequence"/>
</dbReference>
<dbReference type="SMART" id="SM00899">
    <property type="entry name" value="FeoA"/>
    <property type="match status" value="1"/>
</dbReference>
<dbReference type="InterPro" id="IPR022687">
    <property type="entry name" value="HTH_DTXR"/>
</dbReference>
<keyword evidence="12" id="KW-0464">Manganese</keyword>
<dbReference type="Pfam" id="PF01325">
    <property type="entry name" value="Fe_dep_repress"/>
    <property type="match status" value="1"/>
</dbReference>
<dbReference type="Pfam" id="PF02742">
    <property type="entry name" value="Fe_dep_repr_C"/>
    <property type="match status" value="1"/>
</dbReference>
<dbReference type="GO" id="GO:0046983">
    <property type="term" value="F:protein dimerization activity"/>
    <property type="evidence" value="ECO:0007669"/>
    <property type="project" value="InterPro"/>
</dbReference>
<dbReference type="InterPro" id="IPR036388">
    <property type="entry name" value="WH-like_DNA-bd_sf"/>
</dbReference>
<evidence type="ECO:0000256" key="2">
    <source>
        <dbReference type="ARBA" id="ARBA00007871"/>
    </source>
</evidence>
<keyword evidence="8" id="KW-0805">Transcription regulation</keyword>
<evidence type="ECO:0000256" key="11">
    <source>
        <dbReference type="ARBA" id="ARBA00023163"/>
    </source>
</evidence>
<dbReference type="InterPro" id="IPR038157">
    <property type="entry name" value="FeoA_core_dom"/>
</dbReference>
<evidence type="ECO:0000313" key="16">
    <source>
        <dbReference type="EMBL" id="SQA78494.1"/>
    </source>
</evidence>
<protein>
    <recommendedName>
        <fullName evidence="4">Transcriptional regulator MntR</fullName>
    </recommendedName>
    <alternativeName>
        <fullName evidence="14">Manganese transport regulator</fullName>
    </alternativeName>
</protein>
<dbReference type="InterPro" id="IPR008988">
    <property type="entry name" value="Transcriptional_repressor_C"/>
</dbReference>
<dbReference type="EMBL" id="UAVS01000011">
    <property type="protein sequence ID" value="SQA95278.1"/>
    <property type="molecule type" value="Genomic_DNA"/>
</dbReference>
<organism evidence="16 19">
    <name type="scientific">Capnocytophaga ochracea</name>
    <dbReference type="NCBI Taxonomy" id="1018"/>
    <lineage>
        <taxon>Bacteria</taxon>
        <taxon>Pseudomonadati</taxon>
        <taxon>Bacteroidota</taxon>
        <taxon>Flavobacteriia</taxon>
        <taxon>Flavobacteriales</taxon>
        <taxon>Flavobacteriaceae</taxon>
        <taxon>Capnocytophaga</taxon>
    </lineage>
</organism>
<dbReference type="EMBL" id="UYIQ01000001">
    <property type="protein sequence ID" value="VDG82144.1"/>
    <property type="molecule type" value="Genomic_DNA"/>
</dbReference>
<keyword evidence="5" id="KW-0963">Cytoplasm</keyword>